<sequence>MRIRFYRRIPIVPGWVYLNLSKGGVSLSLGRRGFWLTFGRYGVRVTTGLPGTGLSASEQRKYSDIFRSGR</sequence>
<organism evidence="2 3">
    <name type="scientific">Methylomarinovum tepidoasis</name>
    <dbReference type="NCBI Taxonomy" id="2840183"/>
    <lineage>
        <taxon>Bacteria</taxon>
        <taxon>Pseudomonadati</taxon>
        <taxon>Pseudomonadota</taxon>
        <taxon>Gammaproteobacteria</taxon>
        <taxon>Methylococcales</taxon>
        <taxon>Methylothermaceae</taxon>
        <taxon>Methylomarinovum</taxon>
    </lineage>
</organism>
<dbReference type="Pfam" id="PF14020">
    <property type="entry name" value="DUF4236"/>
    <property type="match status" value="1"/>
</dbReference>
<dbReference type="InterPro" id="IPR025330">
    <property type="entry name" value="DUF4236"/>
</dbReference>
<evidence type="ECO:0000259" key="1">
    <source>
        <dbReference type="Pfam" id="PF14020"/>
    </source>
</evidence>
<evidence type="ECO:0000313" key="3">
    <source>
        <dbReference type="Proteomes" id="UP001321450"/>
    </source>
</evidence>
<reference evidence="3" key="1">
    <citation type="journal article" date="2024" name="Int. J. Syst. Evol. Microbiol.">
        <title>Methylomarinovum tepidoasis sp. nov., a moderately thermophilic methanotroph of the family Methylothermaceae isolated from a deep-sea hydrothermal field.</title>
        <authorList>
            <person name="Hirayama H."/>
            <person name="Takaki Y."/>
            <person name="Abe M."/>
            <person name="Miyazaki M."/>
            <person name="Uematsu K."/>
            <person name="Matsui Y."/>
            <person name="Takai K."/>
        </authorList>
    </citation>
    <scope>NUCLEOTIDE SEQUENCE [LARGE SCALE GENOMIC DNA]</scope>
    <source>
        <strain evidence="3">IN45</strain>
    </source>
</reference>
<dbReference type="EMBL" id="AP024718">
    <property type="protein sequence ID" value="BCX89548.1"/>
    <property type="molecule type" value="Genomic_DNA"/>
</dbReference>
<dbReference type="Proteomes" id="UP001321450">
    <property type="component" value="Chromosome"/>
</dbReference>
<gene>
    <name evidence="2" type="ORF">MIN45_P1921</name>
</gene>
<accession>A0AAU9C0V1</accession>
<proteinExistence type="predicted"/>
<keyword evidence="3" id="KW-1185">Reference proteome</keyword>
<evidence type="ECO:0000313" key="2">
    <source>
        <dbReference type="EMBL" id="BCX89548.1"/>
    </source>
</evidence>
<feature type="domain" description="DUF4236" evidence="1">
    <location>
        <begin position="4"/>
        <end position="55"/>
    </location>
</feature>
<dbReference type="RefSeq" id="WP_286291915.1">
    <property type="nucleotide sequence ID" value="NZ_AP024718.1"/>
</dbReference>
<name>A0AAU9C0V1_9GAMM</name>
<dbReference type="KEGG" id="meiy:MIN45_P1921"/>
<protein>
    <recommendedName>
        <fullName evidence="1">DUF4236 domain-containing protein</fullName>
    </recommendedName>
</protein>
<dbReference type="AlphaFoldDB" id="A0AAU9C0V1"/>